<gene>
    <name evidence="1" type="ORF">M4486_10840</name>
</gene>
<organism evidence="1 2">
    <name type="scientific">Brachybacterium kimchii</name>
    <dbReference type="NCBI Taxonomy" id="2942909"/>
    <lineage>
        <taxon>Bacteria</taxon>
        <taxon>Bacillati</taxon>
        <taxon>Actinomycetota</taxon>
        <taxon>Actinomycetes</taxon>
        <taxon>Micrococcales</taxon>
        <taxon>Dermabacteraceae</taxon>
        <taxon>Brachybacterium</taxon>
    </lineage>
</organism>
<protein>
    <recommendedName>
        <fullName evidence="3">ESX secretion-associated protein EspG</fullName>
    </recommendedName>
</protein>
<evidence type="ECO:0000313" key="2">
    <source>
        <dbReference type="Proteomes" id="UP001055868"/>
    </source>
</evidence>
<evidence type="ECO:0000313" key="1">
    <source>
        <dbReference type="EMBL" id="UQN28148.1"/>
    </source>
</evidence>
<name>A0ABY4N3W8_9MICO</name>
<dbReference type="EMBL" id="CP097218">
    <property type="protein sequence ID" value="UQN28148.1"/>
    <property type="molecule type" value="Genomic_DNA"/>
</dbReference>
<accession>A0ABY4N3W8</accession>
<dbReference type="RefSeq" id="WP_249477172.1">
    <property type="nucleotide sequence ID" value="NZ_CP097218.1"/>
</dbReference>
<reference evidence="1" key="1">
    <citation type="submission" date="2022-05" db="EMBL/GenBank/DDBJ databases">
        <title>Genomic analysis of Brachybacterium sp. CBA3104.</title>
        <authorList>
            <person name="Roh S.W."/>
            <person name="Kim Y.B."/>
            <person name="Kim Y."/>
        </authorList>
    </citation>
    <scope>NUCLEOTIDE SEQUENCE</scope>
    <source>
        <strain evidence="1">CBA3104</strain>
    </source>
</reference>
<evidence type="ECO:0008006" key="3">
    <source>
        <dbReference type="Google" id="ProtNLM"/>
    </source>
</evidence>
<dbReference type="Proteomes" id="UP001055868">
    <property type="component" value="Chromosome"/>
</dbReference>
<keyword evidence="2" id="KW-1185">Reference proteome</keyword>
<proteinExistence type="predicted"/>
<sequence>MLDPMTQDQQAASATETPTAPTIFTAYEIDDMLTLSDTRSAEITRDQLGIPGVPGSGPATEHVTAAVNAGLRARGMLVRRGGEWVLGPQGELVATTLTTADRWLGIALAQDAGMRAAFVVKAGGSVLMLTQDDLDSFQVTSLSGADGRSAGDVPKAVARVATTFLRRGAGHTVSLRRTDISDPDSTTPLMLHVEDDGSWQSGHLPFTEDGVLSASPIALTEVQSAIADLWERGESGGR</sequence>